<organism evidence="2 3">
    <name type="scientific">Candidatus Taylorbacteria bacterium RIFCSPHIGHO2_02_FULL_46_13</name>
    <dbReference type="NCBI Taxonomy" id="1802312"/>
    <lineage>
        <taxon>Bacteria</taxon>
        <taxon>Candidatus Tayloriibacteriota</taxon>
    </lineage>
</organism>
<reference evidence="2 3" key="1">
    <citation type="journal article" date="2016" name="Nat. Commun.">
        <title>Thousands of microbial genomes shed light on interconnected biogeochemical processes in an aquifer system.</title>
        <authorList>
            <person name="Anantharaman K."/>
            <person name="Brown C.T."/>
            <person name="Hug L.A."/>
            <person name="Sharon I."/>
            <person name="Castelle C.J."/>
            <person name="Probst A.J."/>
            <person name="Thomas B.C."/>
            <person name="Singh A."/>
            <person name="Wilkins M.J."/>
            <person name="Karaoz U."/>
            <person name="Brodie E.L."/>
            <person name="Williams K.H."/>
            <person name="Hubbard S.S."/>
            <person name="Banfield J.F."/>
        </authorList>
    </citation>
    <scope>NUCLEOTIDE SEQUENCE [LARGE SCALE GENOMIC DNA]</scope>
</reference>
<dbReference type="Proteomes" id="UP000177565">
    <property type="component" value="Unassembled WGS sequence"/>
</dbReference>
<dbReference type="AlphaFoldDB" id="A0A1G2MSA0"/>
<evidence type="ECO:0000256" key="1">
    <source>
        <dbReference type="SAM" id="MobiDB-lite"/>
    </source>
</evidence>
<accession>A0A1G2MSA0</accession>
<name>A0A1G2MSA0_9BACT</name>
<comment type="caution">
    <text evidence="2">The sequence shown here is derived from an EMBL/GenBank/DDBJ whole genome shotgun (WGS) entry which is preliminary data.</text>
</comment>
<sequence>MLNTVQKETSQTKTHKSNLVGMNVRKSLPEEPNSEFEIRRAAAVLVVLPRWRTVSTIPTNDHPGCIG</sequence>
<feature type="region of interest" description="Disordered" evidence="1">
    <location>
        <begin position="1"/>
        <end position="33"/>
    </location>
</feature>
<evidence type="ECO:0000313" key="3">
    <source>
        <dbReference type="Proteomes" id="UP000177565"/>
    </source>
</evidence>
<feature type="compositionally biased region" description="Polar residues" evidence="1">
    <location>
        <begin position="1"/>
        <end position="12"/>
    </location>
</feature>
<gene>
    <name evidence="2" type="ORF">A3C06_01770</name>
</gene>
<protein>
    <submittedName>
        <fullName evidence="2">Uncharacterized protein</fullName>
    </submittedName>
</protein>
<evidence type="ECO:0000313" key="2">
    <source>
        <dbReference type="EMBL" id="OHA26614.1"/>
    </source>
</evidence>
<dbReference type="EMBL" id="MHRQ01000019">
    <property type="protein sequence ID" value="OHA26614.1"/>
    <property type="molecule type" value="Genomic_DNA"/>
</dbReference>
<proteinExistence type="predicted"/>